<feature type="non-terminal residue" evidence="1">
    <location>
        <position position="99"/>
    </location>
</feature>
<proteinExistence type="predicted"/>
<protein>
    <submittedName>
        <fullName evidence="1">Uncharacterized protein</fullName>
    </submittedName>
</protein>
<dbReference type="AlphaFoldDB" id="A0A383A2F3"/>
<evidence type="ECO:0000313" key="1">
    <source>
        <dbReference type="EMBL" id="SVE01932.1"/>
    </source>
</evidence>
<accession>A0A383A2F3</accession>
<reference evidence="1" key="1">
    <citation type="submission" date="2018-05" db="EMBL/GenBank/DDBJ databases">
        <authorList>
            <person name="Lanie J.A."/>
            <person name="Ng W.-L."/>
            <person name="Kazmierczak K.M."/>
            <person name="Andrzejewski T.M."/>
            <person name="Davidsen T.M."/>
            <person name="Wayne K.J."/>
            <person name="Tettelin H."/>
            <person name="Glass J.I."/>
            <person name="Rusch D."/>
            <person name="Podicherti R."/>
            <person name="Tsui H.-C.T."/>
            <person name="Winkler M.E."/>
        </authorList>
    </citation>
    <scope>NUCLEOTIDE SEQUENCE</scope>
</reference>
<name>A0A383A2F3_9ZZZZ</name>
<gene>
    <name evidence="1" type="ORF">METZ01_LOCUS454786</name>
</gene>
<sequence>MQSNRILIRALIITALFFFTNQVILAQLSDLKTRCLWIVRESMYTESSIDTALVYAYQSNYDVVFIQVRGRGYAFYDSNIVPKHPKIDPAFDPLEYATT</sequence>
<organism evidence="1">
    <name type="scientific">marine metagenome</name>
    <dbReference type="NCBI Taxonomy" id="408172"/>
    <lineage>
        <taxon>unclassified sequences</taxon>
        <taxon>metagenomes</taxon>
        <taxon>ecological metagenomes</taxon>
    </lineage>
</organism>
<dbReference type="EMBL" id="UINC01188621">
    <property type="protein sequence ID" value="SVE01932.1"/>
    <property type="molecule type" value="Genomic_DNA"/>
</dbReference>